<name>A0ABT8KZT7_9BACT</name>
<gene>
    <name evidence="1" type="ORF">QQ020_03020</name>
</gene>
<organism evidence="1 2">
    <name type="scientific">Agaribacillus aureus</name>
    <dbReference type="NCBI Taxonomy" id="3051825"/>
    <lineage>
        <taxon>Bacteria</taxon>
        <taxon>Pseudomonadati</taxon>
        <taxon>Bacteroidota</taxon>
        <taxon>Cytophagia</taxon>
        <taxon>Cytophagales</taxon>
        <taxon>Splendidivirgaceae</taxon>
        <taxon>Agaribacillus</taxon>
    </lineage>
</organism>
<dbReference type="Proteomes" id="UP001172083">
    <property type="component" value="Unassembled WGS sequence"/>
</dbReference>
<evidence type="ECO:0000313" key="1">
    <source>
        <dbReference type="EMBL" id="MDN5210997.1"/>
    </source>
</evidence>
<evidence type="ECO:0000313" key="2">
    <source>
        <dbReference type="Proteomes" id="UP001172083"/>
    </source>
</evidence>
<reference evidence="1" key="1">
    <citation type="submission" date="2023-06" db="EMBL/GenBank/DDBJ databases">
        <title>Genomic of Agaribacillus aureum.</title>
        <authorList>
            <person name="Wang G."/>
        </authorList>
    </citation>
    <scope>NUCLEOTIDE SEQUENCE</scope>
    <source>
        <strain evidence="1">BMA12</strain>
    </source>
</reference>
<accession>A0ABT8KZT7</accession>
<comment type="caution">
    <text evidence="1">The sequence shown here is derived from an EMBL/GenBank/DDBJ whole genome shotgun (WGS) entry which is preliminary data.</text>
</comment>
<sequence>MRSVYLGISQGVGLPPCVVLRSQGCRYYVAAQGISRHNRMQVKLWHGTFDMAPDKSKNPVNNLGNDQSHD</sequence>
<proteinExistence type="predicted"/>
<keyword evidence="2" id="KW-1185">Reference proteome</keyword>
<dbReference type="EMBL" id="JAUJEB010000001">
    <property type="protein sequence ID" value="MDN5210997.1"/>
    <property type="molecule type" value="Genomic_DNA"/>
</dbReference>
<dbReference type="RefSeq" id="WP_346756333.1">
    <property type="nucleotide sequence ID" value="NZ_JAUJEB010000001.1"/>
</dbReference>
<protein>
    <submittedName>
        <fullName evidence="1">Uncharacterized protein</fullName>
    </submittedName>
</protein>